<gene>
    <name evidence="1" type="ORF">CHA01nite_08000</name>
</gene>
<dbReference type="Proteomes" id="UP000321863">
    <property type="component" value="Unassembled WGS sequence"/>
</dbReference>
<organism evidence="1 2">
    <name type="scientific">Chryseobacterium hagamense</name>
    <dbReference type="NCBI Taxonomy" id="395935"/>
    <lineage>
        <taxon>Bacteria</taxon>
        <taxon>Pseudomonadati</taxon>
        <taxon>Bacteroidota</taxon>
        <taxon>Flavobacteriia</taxon>
        <taxon>Flavobacteriales</taxon>
        <taxon>Weeksellaceae</taxon>
        <taxon>Chryseobacterium group</taxon>
        <taxon>Chryseobacterium</taxon>
    </lineage>
</organism>
<keyword evidence="2" id="KW-1185">Reference proteome</keyword>
<dbReference type="RefSeq" id="WP_146939932.1">
    <property type="nucleotide sequence ID" value="NZ_BJYJ01000002.1"/>
</dbReference>
<accession>A0A511YIP0</accession>
<dbReference type="OrthoDB" id="1256119at2"/>
<evidence type="ECO:0000313" key="2">
    <source>
        <dbReference type="Proteomes" id="UP000321863"/>
    </source>
</evidence>
<dbReference type="EMBL" id="BJYJ01000002">
    <property type="protein sequence ID" value="GEN75060.1"/>
    <property type="molecule type" value="Genomic_DNA"/>
</dbReference>
<name>A0A511YIP0_9FLAO</name>
<proteinExistence type="predicted"/>
<protein>
    <submittedName>
        <fullName evidence="1">Uncharacterized protein</fullName>
    </submittedName>
</protein>
<comment type="caution">
    <text evidence="1">The sequence shown here is derived from an EMBL/GenBank/DDBJ whole genome shotgun (WGS) entry which is preliminary data.</text>
</comment>
<dbReference type="AlphaFoldDB" id="A0A511YIP0"/>
<reference evidence="1 2" key="1">
    <citation type="submission" date="2019-07" db="EMBL/GenBank/DDBJ databases">
        <title>Whole genome shotgun sequence of Chryseobacterium hagamense NBRC 105253.</title>
        <authorList>
            <person name="Hosoyama A."/>
            <person name="Uohara A."/>
            <person name="Ohji S."/>
            <person name="Ichikawa N."/>
        </authorList>
    </citation>
    <scope>NUCLEOTIDE SEQUENCE [LARGE SCALE GENOMIC DNA]</scope>
    <source>
        <strain evidence="1 2">NBRC 105253</strain>
    </source>
</reference>
<sequence length="278" mass="32687">MELSDVKEPQYGFKGNGNKLENLVERNKDKEGNILVEAHVDHDIGVMFMYQAMRGFFKSFVGNKPHLESYNVDIDTFRVLYNEYNGRGKGIKIDFVLINTLEYIRYTGDINVSTEADDFLYFFVTPIDNNDQPSNVHYVIFNLNHKFEIDRDVIDDNDLQNFITKLRSSSLYNSMASYSNHTNPTEYIYYPWADINNITIERNIDNRLYKDVQFVMGEVIEYNIILQYFKLNPYYNFDALAYKAAYLQHEKRLTIIGKYMPDDIIGKEGFFDMGDLRP</sequence>
<evidence type="ECO:0000313" key="1">
    <source>
        <dbReference type="EMBL" id="GEN75060.1"/>
    </source>
</evidence>